<evidence type="ECO:0000313" key="3">
    <source>
        <dbReference type="EMBL" id="GAD81654.1"/>
    </source>
</evidence>
<evidence type="ECO:0000259" key="2">
    <source>
        <dbReference type="PROSITE" id="PS51549"/>
    </source>
</evidence>
<dbReference type="GeneID" id="91519060"/>
<dbReference type="EMBL" id="BAFO02000005">
    <property type="protein sequence ID" value="GAD81654.1"/>
    <property type="molecule type" value="Genomic_DNA"/>
</dbReference>
<keyword evidence="1" id="KW-0812">Transmembrane</keyword>
<reference evidence="3 4" key="1">
    <citation type="journal article" date="2014" name="BMC Genomics">
        <title>Genome based analysis of type-I polyketide synthase and nonribosomal peptide synthetase gene clusters in seven strains of five representative Nocardia species.</title>
        <authorList>
            <person name="Komaki H."/>
            <person name="Ichikawa N."/>
            <person name="Hosoyama A."/>
            <person name="Takahashi-Nakaguchi A."/>
            <person name="Matsuzawa T."/>
            <person name="Suzuki K."/>
            <person name="Fujita N."/>
            <person name="Gonoi T."/>
        </authorList>
    </citation>
    <scope>NUCLEOTIDE SEQUENCE [LARGE SCALE GENOMIC DNA]</scope>
    <source>
        <strain evidence="3 4">NBRC 15531</strain>
    </source>
</reference>
<dbReference type="STRING" id="1824.SAMN05444423_107204"/>
<evidence type="ECO:0000256" key="1">
    <source>
        <dbReference type="SAM" id="Phobius"/>
    </source>
</evidence>
<evidence type="ECO:0000313" key="4">
    <source>
        <dbReference type="Proteomes" id="UP000017048"/>
    </source>
</evidence>
<accession>U5E946</accession>
<name>U5E946_NOCAS</name>
<protein>
    <recommendedName>
        <fullName evidence="2">DM13 domain-containing protein</fullName>
    </recommendedName>
</protein>
<proteinExistence type="predicted"/>
<sequence length="174" mass="18711">MGEKENTMAQRRLRRTVLGALAIGLVAALAVGLYLFQPWRLFTTTTVDEAPIVAAGGAPVTVLATGTFRSHEHDTSGTAQLQRTPEGTLVLRITDLRTSDGPALRVWLTDQPVTDDWHNFDDGEHVDLGALKGNEGNQNYELPAGTDPADLTSVSIWCARFHVSFGAATLTPAT</sequence>
<feature type="transmembrane region" description="Helical" evidence="1">
    <location>
        <begin position="16"/>
        <end position="36"/>
    </location>
</feature>
<dbReference type="AlphaFoldDB" id="U5E946"/>
<dbReference type="RefSeq" id="WP_019048482.1">
    <property type="nucleotide sequence ID" value="NZ_BAFO02000005.1"/>
</dbReference>
<keyword evidence="1" id="KW-1133">Transmembrane helix</keyword>
<dbReference type="PROSITE" id="PS51549">
    <property type="entry name" value="DM13"/>
    <property type="match status" value="1"/>
</dbReference>
<dbReference type="InterPro" id="IPR019545">
    <property type="entry name" value="DM13_domain"/>
</dbReference>
<gene>
    <name evidence="3" type="ORF">NCAST_05_00880</name>
</gene>
<feature type="domain" description="DM13" evidence="2">
    <location>
        <begin position="66"/>
        <end position="171"/>
    </location>
</feature>
<comment type="caution">
    <text evidence="3">The sequence shown here is derived from an EMBL/GenBank/DDBJ whole genome shotgun (WGS) entry which is preliminary data.</text>
</comment>
<dbReference type="Pfam" id="PF10517">
    <property type="entry name" value="DM13"/>
    <property type="match status" value="1"/>
</dbReference>
<dbReference type="eggNOG" id="COG1672">
    <property type="taxonomic scope" value="Bacteria"/>
</dbReference>
<keyword evidence="4" id="KW-1185">Reference proteome</keyword>
<keyword evidence="1" id="KW-0472">Membrane</keyword>
<organism evidence="3 4">
    <name type="scientific">Nocardia asteroides NBRC 15531</name>
    <dbReference type="NCBI Taxonomy" id="1110697"/>
    <lineage>
        <taxon>Bacteria</taxon>
        <taxon>Bacillati</taxon>
        <taxon>Actinomycetota</taxon>
        <taxon>Actinomycetes</taxon>
        <taxon>Mycobacteriales</taxon>
        <taxon>Nocardiaceae</taxon>
        <taxon>Nocardia</taxon>
    </lineage>
</organism>
<dbReference type="Proteomes" id="UP000017048">
    <property type="component" value="Unassembled WGS sequence"/>
</dbReference>